<dbReference type="SMART" id="SM01012">
    <property type="entry name" value="ANTAR"/>
    <property type="match status" value="1"/>
</dbReference>
<evidence type="ECO:0000256" key="1">
    <source>
        <dbReference type="ARBA" id="ARBA00023015"/>
    </source>
</evidence>
<comment type="caution">
    <text evidence="4">The sequence shown here is derived from an EMBL/GenBank/DDBJ whole genome shotgun (WGS) entry which is preliminary data.</text>
</comment>
<organism evidence="4 5">
    <name type="scientific">Auraticoccus cholistanensis</name>
    <dbReference type="NCBI Taxonomy" id="2656650"/>
    <lineage>
        <taxon>Bacteria</taxon>
        <taxon>Bacillati</taxon>
        <taxon>Actinomycetota</taxon>
        <taxon>Actinomycetes</taxon>
        <taxon>Propionibacteriales</taxon>
        <taxon>Propionibacteriaceae</taxon>
        <taxon>Auraticoccus</taxon>
    </lineage>
</organism>
<dbReference type="EMBL" id="WPCU01000009">
    <property type="protein sequence ID" value="MVA76955.1"/>
    <property type="molecule type" value="Genomic_DNA"/>
</dbReference>
<dbReference type="InterPro" id="IPR036388">
    <property type="entry name" value="WH-like_DNA-bd_sf"/>
</dbReference>
<proteinExistence type="predicted"/>
<dbReference type="SUPFAM" id="SSF55781">
    <property type="entry name" value="GAF domain-like"/>
    <property type="match status" value="1"/>
</dbReference>
<evidence type="ECO:0000313" key="5">
    <source>
        <dbReference type="Proteomes" id="UP000435304"/>
    </source>
</evidence>
<dbReference type="Gene3D" id="3.30.450.40">
    <property type="match status" value="1"/>
</dbReference>
<dbReference type="InterPro" id="IPR005561">
    <property type="entry name" value="ANTAR"/>
</dbReference>
<dbReference type="PROSITE" id="PS50921">
    <property type="entry name" value="ANTAR"/>
    <property type="match status" value="1"/>
</dbReference>
<reference evidence="4 5" key="1">
    <citation type="submission" date="2019-12" db="EMBL/GenBank/DDBJ databases">
        <title>Auraticoccus cholistani sp. nov., an actinomycete isolated from soil of Cholistan desert.</title>
        <authorList>
            <person name="Cheema M.T."/>
        </authorList>
    </citation>
    <scope>NUCLEOTIDE SEQUENCE [LARGE SCALE GENOMIC DNA]</scope>
    <source>
        <strain evidence="4 5">F435</strain>
    </source>
</reference>
<protein>
    <submittedName>
        <fullName evidence="4">ANTAR domain-containing protein</fullName>
    </submittedName>
</protein>
<evidence type="ECO:0000259" key="3">
    <source>
        <dbReference type="PROSITE" id="PS50921"/>
    </source>
</evidence>
<dbReference type="RefSeq" id="WP_156610923.1">
    <property type="nucleotide sequence ID" value="NZ_WPCU01000009.1"/>
</dbReference>
<dbReference type="SUPFAM" id="SSF52172">
    <property type="entry name" value="CheY-like"/>
    <property type="match status" value="1"/>
</dbReference>
<keyword evidence="2" id="KW-0804">Transcription</keyword>
<dbReference type="Proteomes" id="UP000435304">
    <property type="component" value="Unassembled WGS sequence"/>
</dbReference>
<dbReference type="InterPro" id="IPR012074">
    <property type="entry name" value="GAF_ANTAR"/>
</dbReference>
<keyword evidence="5" id="KW-1185">Reference proteome</keyword>
<sequence>MPDEARGAAIRARLGTALTTAEDVESYLQAAVDSLAEVTGLPVSSSLSTSVQGHAYTMATTSREAWQADQVEFDAAEGPCWEALQLGRLHGGIDLDEERRWPTWSAVARLLGFRSGVAVMAELRPGDRLVLNCYGEDKTLLDPAAVERAQQFVDELAATLPVALRIAQQASDVHHLQQALVNRSVIDQALGVLMAQNRCSRDEAFGILRRASQNRNVKLRDVAAAIVERLTGHPVAPPAGFNRSQD</sequence>
<dbReference type="PIRSF" id="PIRSF036625">
    <property type="entry name" value="GAF_ANTAR"/>
    <property type="match status" value="1"/>
</dbReference>
<dbReference type="InterPro" id="IPR011006">
    <property type="entry name" value="CheY-like_superfamily"/>
</dbReference>
<evidence type="ECO:0000256" key="2">
    <source>
        <dbReference type="ARBA" id="ARBA00023163"/>
    </source>
</evidence>
<evidence type="ECO:0000313" key="4">
    <source>
        <dbReference type="EMBL" id="MVA76955.1"/>
    </source>
</evidence>
<dbReference type="AlphaFoldDB" id="A0A6A9UYH0"/>
<dbReference type="GO" id="GO:0003723">
    <property type="term" value="F:RNA binding"/>
    <property type="evidence" value="ECO:0007669"/>
    <property type="project" value="InterPro"/>
</dbReference>
<dbReference type="Gene3D" id="1.10.10.10">
    <property type="entry name" value="Winged helix-like DNA-binding domain superfamily/Winged helix DNA-binding domain"/>
    <property type="match status" value="1"/>
</dbReference>
<dbReference type="Pfam" id="PF03861">
    <property type="entry name" value="ANTAR"/>
    <property type="match status" value="1"/>
</dbReference>
<feature type="domain" description="ANTAR" evidence="3">
    <location>
        <begin position="166"/>
        <end position="227"/>
    </location>
</feature>
<accession>A0A6A9UYH0</accession>
<name>A0A6A9UYH0_9ACTN</name>
<keyword evidence="1" id="KW-0805">Transcription regulation</keyword>
<gene>
    <name evidence="4" type="ORF">GC722_13115</name>
</gene>
<dbReference type="InterPro" id="IPR029016">
    <property type="entry name" value="GAF-like_dom_sf"/>
</dbReference>